<feature type="signal peptide" evidence="2">
    <location>
        <begin position="1"/>
        <end position="20"/>
    </location>
</feature>
<dbReference type="Proteomes" id="UP000027100">
    <property type="component" value="Unassembled WGS sequence"/>
</dbReference>
<protein>
    <submittedName>
        <fullName evidence="4">Conjugal transfer protein</fullName>
    </submittedName>
</protein>
<sequence length="224" mass="24220">MTGKRLCVAGLSALSLLALIPPDGPPSLIWNRTESVPTGLYWIDQNGPIQRGALVAYLPSGPLRSWIEDRRYTGRNWPLLKRVIALEGDTVCRCGHRVWVNDAPIAIALSADSADRALPRWQGCRTLGPDDIFLLADHPESLDGRYFGAQESTGLIGVARPVWTLASATEMASDGHTGGVEARRARLRDCPTASPNVLSAHPFSGDTRPDSLRTEAPVCPCSDD</sequence>
<gene>
    <name evidence="4" type="ORF">HPO_19292</name>
</gene>
<dbReference type="InterPro" id="IPR036286">
    <property type="entry name" value="LexA/Signal_pep-like_sf"/>
</dbReference>
<dbReference type="STRING" id="1280954.HPO_19292"/>
<dbReference type="GO" id="GO:0006465">
    <property type="term" value="P:signal peptide processing"/>
    <property type="evidence" value="ECO:0007669"/>
    <property type="project" value="InterPro"/>
</dbReference>
<feature type="region of interest" description="Disordered" evidence="1">
    <location>
        <begin position="196"/>
        <end position="224"/>
    </location>
</feature>
<dbReference type="Pfam" id="PF10502">
    <property type="entry name" value="Peptidase_S26"/>
    <property type="match status" value="1"/>
</dbReference>
<keyword evidence="5" id="KW-1185">Reference proteome</keyword>
<comment type="caution">
    <text evidence="4">The sequence shown here is derived from an EMBL/GenBank/DDBJ whole genome shotgun (WGS) entry which is preliminary data.</text>
</comment>
<keyword evidence="2" id="KW-0732">Signal</keyword>
<evidence type="ECO:0000259" key="3">
    <source>
        <dbReference type="Pfam" id="PF10502"/>
    </source>
</evidence>
<evidence type="ECO:0000256" key="1">
    <source>
        <dbReference type="SAM" id="MobiDB-lite"/>
    </source>
</evidence>
<name>A0A062VEW5_9PROT</name>
<dbReference type="OrthoDB" id="5360818at2"/>
<accession>A0A062VEW5</accession>
<dbReference type="MEROPS" id="S26.014"/>
<reference evidence="4 5" key="1">
    <citation type="journal article" date="2014" name="Antonie Van Leeuwenhoek">
        <title>Hyphomonas beringensis sp. nov. and Hyphomonas chukchiensis sp. nov., isolated from surface seawater of the Bering Sea and Chukchi Sea.</title>
        <authorList>
            <person name="Li C."/>
            <person name="Lai Q."/>
            <person name="Li G."/>
            <person name="Dong C."/>
            <person name="Wang J."/>
            <person name="Liao Y."/>
            <person name="Shao Z."/>
        </authorList>
    </citation>
    <scope>NUCLEOTIDE SEQUENCE [LARGE SCALE GENOMIC DNA]</scope>
    <source>
        <strain evidence="4 5">PS728</strain>
    </source>
</reference>
<dbReference type="Gene3D" id="2.10.109.10">
    <property type="entry name" value="Umud Fragment, subunit A"/>
    <property type="match status" value="1"/>
</dbReference>
<evidence type="ECO:0000256" key="2">
    <source>
        <dbReference type="SAM" id="SignalP"/>
    </source>
</evidence>
<feature type="chain" id="PRO_5001615136" evidence="2">
    <location>
        <begin position="21"/>
        <end position="224"/>
    </location>
</feature>
<dbReference type="SUPFAM" id="SSF51306">
    <property type="entry name" value="LexA/Signal peptidase"/>
    <property type="match status" value="1"/>
</dbReference>
<dbReference type="RefSeq" id="WP_051612853.1">
    <property type="nucleotide sequence ID" value="NZ_ARYM01000053.1"/>
</dbReference>
<feature type="domain" description="Peptidase S26" evidence="3">
    <location>
        <begin position="30"/>
        <end position="163"/>
    </location>
</feature>
<proteinExistence type="predicted"/>
<evidence type="ECO:0000313" key="4">
    <source>
        <dbReference type="EMBL" id="KCZ95994.1"/>
    </source>
</evidence>
<evidence type="ECO:0000313" key="5">
    <source>
        <dbReference type="Proteomes" id="UP000027100"/>
    </source>
</evidence>
<dbReference type="eggNOG" id="COG4959">
    <property type="taxonomic scope" value="Bacteria"/>
</dbReference>
<dbReference type="GO" id="GO:0004252">
    <property type="term" value="F:serine-type endopeptidase activity"/>
    <property type="evidence" value="ECO:0007669"/>
    <property type="project" value="InterPro"/>
</dbReference>
<organism evidence="4 5">
    <name type="scientific">Hyphomonas polymorpha PS728</name>
    <dbReference type="NCBI Taxonomy" id="1280954"/>
    <lineage>
        <taxon>Bacteria</taxon>
        <taxon>Pseudomonadati</taxon>
        <taxon>Pseudomonadota</taxon>
        <taxon>Alphaproteobacteria</taxon>
        <taxon>Hyphomonadales</taxon>
        <taxon>Hyphomonadaceae</taxon>
        <taxon>Hyphomonas</taxon>
    </lineage>
</organism>
<dbReference type="InterPro" id="IPR019533">
    <property type="entry name" value="Peptidase_S26"/>
</dbReference>
<dbReference type="EMBL" id="ARYM01000053">
    <property type="protein sequence ID" value="KCZ95994.1"/>
    <property type="molecule type" value="Genomic_DNA"/>
</dbReference>
<dbReference type="AlphaFoldDB" id="A0A062VEW5"/>